<evidence type="ECO:0000256" key="2">
    <source>
        <dbReference type="RuleBase" id="RU362097"/>
    </source>
</evidence>
<dbReference type="RefSeq" id="WP_096046525.1">
    <property type="nucleotide sequence ID" value="NZ_CP023275.1"/>
</dbReference>
<dbReference type="Proteomes" id="UP000217349">
    <property type="component" value="Chromosome"/>
</dbReference>
<evidence type="ECO:0000313" key="4">
    <source>
        <dbReference type="Proteomes" id="UP000217349"/>
    </source>
</evidence>
<evidence type="ECO:0000313" key="3">
    <source>
        <dbReference type="EMBL" id="ATB69455.1"/>
    </source>
</evidence>
<accession>A0A290HDF9</accession>
<dbReference type="Pfam" id="PF02321">
    <property type="entry name" value="OEP"/>
    <property type="match status" value="2"/>
</dbReference>
<dbReference type="GO" id="GO:0015562">
    <property type="term" value="F:efflux transmembrane transporter activity"/>
    <property type="evidence" value="ECO:0007669"/>
    <property type="project" value="InterPro"/>
</dbReference>
<dbReference type="PANTHER" id="PTHR30203:SF31">
    <property type="entry name" value="RND EFFLUX SYSTEM, OUTER MEMBRANE LIPOPROTEIN, NODT"/>
    <property type="match status" value="1"/>
</dbReference>
<organism evidence="3 4">
    <name type="scientific">Sulfurospirillum diekertiae</name>
    <dbReference type="NCBI Taxonomy" id="1854492"/>
    <lineage>
        <taxon>Bacteria</taxon>
        <taxon>Pseudomonadati</taxon>
        <taxon>Campylobacterota</taxon>
        <taxon>Epsilonproteobacteria</taxon>
        <taxon>Campylobacterales</taxon>
        <taxon>Sulfurospirillaceae</taxon>
        <taxon>Sulfurospirillum</taxon>
    </lineage>
</organism>
<dbReference type="Gene3D" id="1.20.1600.10">
    <property type="entry name" value="Outer membrane efflux proteins (OEP)"/>
    <property type="match status" value="1"/>
</dbReference>
<dbReference type="SUPFAM" id="SSF56954">
    <property type="entry name" value="Outer membrane efflux proteins (OEP)"/>
    <property type="match status" value="1"/>
</dbReference>
<dbReference type="AlphaFoldDB" id="A0A290HDF9"/>
<comment type="subcellular location">
    <subcellularLocation>
        <location evidence="2">Cell membrane</location>
        <topology evidence="2">Lipid-anchor</topology>
    </subcellularLocation>
</comment>
<sequence length="485" mass="53209">MKIPKITDAIFHHSLGCVLSAMMLMGCGSTQVQSPTPDVALATQFRNADLFERDALNDREWWSRFDDPILSSLIAKSLNTNYDVKMALSRIKGARAFRDAQASRLWPSLDVQGSTASSHSGLPQSVKQGIPDTKSSALGLNVAWEFDLSGGISAAKDAAEADLLSAQYGVIGMKLLIASEVATQYFLLRSTEHDLKLIEALAVSQHETLHLTTRRFNEGLSSELDLQSAIAEVNEIDAKIPPLRMLIASLQTQLALLLGENPSTMVVPSVANYDLPKSPLIGTAQPLDLLKRRPDLMAAESHYAAESLRTEEARSQYWPKLFLNALLGREDLRLNGLNLAPVNFSNVALTFAMPIFNAGRIQAGVEAQSSRENEALLGWQKSVLTALKEVEDSLVVCHEEQKRGEFLAQSLQSKRLVLRKAESLFAQGESDKLVVLQAQRLVLLSEMSVTDQRAKRLLADVQLYKALGGGWNVSKEESKEGTTNE</sequence>
<dbReference type="PANTHER" id="PTHR30203">
    <property type="entry name" value="OUTER MEMBRANE CATION EFFLUX PROTEIN"/>
    <property type="match status" value="1"/>
</dbReference>
<gene>
    <name evidence="3" type="ORF">SJPD1_1345</name>
</gene>
<dbReference type="InterPro" id="IPR010131">
    <property type="entry name" value="MdtP/NodT-like"/>
</dbReference>
<dbReference type="Gene3D" id="2.20.200.10">
    <property type="entry name" value="Outer membrane efflux proteins (OEP)"/>
    <property type="match status" value="1"/>
</dbReference>
<keyword evidence="2" id="KW-0449">Lipoprotein</keyword>
<keyword evidence="2" id="KW-0812">Transmembrane</keyword>
<keyword evidence="2" id="KW-0564">Palmitate</keyword>
<comment type="similarity">
    <text evidence="1 2">Belongs to the outer membrane factor (OMF) (TC 1.B.17) family.</text>
</comment>
<dbReference type="KEGG" id="sulj:SJPD1_1345"/>
<dbReference type="NCBIfam" id="TIGR01845">
    <property type="entry name" value="outer_NodT"/>
    <property type="match status" value="1"/>
</dbReference>
<dbReference type="EMBL" id="CP023275">
    <property type="protein sequence ID" value="ATB69455.1"/>
    <property type="molecule type" value="Genomic_DNA"/>
</dbReference>
<keyword evidence="2" id="KW-1134">Transmembrane beta strand</keyword>
<protein>
    <submittedName>
        <fullName evidence="3">Solvent efflux pump outer membrane protein SrpC</fullName>
    </submittedName>
</protein>
<dbReference type="PROSITE" id="PS51257">
    <property type="entry name" value="PROKAR_LIPOPROTEIN"/>
    <property type="match status" value="1"/>
</dbReference>
<dbReference type="OrthoDB" id="9783163at2"/>
<proteinExistence type="inferred from homology"/>
<dbReference type="InterPro" id="IPR003423">
    <property type="entry name" value="OMP_efflux"/>
</dbReference>
<name>A0A290HDF9_9BACT</name>
<dbReference type="GO" id="GO:0005886">
    <property type="term" value="C:plasma membrane"/>
    <property type="evidence" value="ECO:0007669"/>
    <property type="project" value="UniProtKB-SubCell"/>
</dbReference>
<reference evidence="4" key="1">
    <citation type="submission" date="2017-09" db="EMBL/GenBank/DDBJ databases">
        <title>The complete genome of Sulfurospirillum sp. JPD-1.</title>
        <authorList>
            <person name="Goris T."/>
        </authorList>
    </citation>
    <scope>NUCLEOTIDE SEQUENCE [LARGE SCALE GENOMIC DNA]</scope>
    <source>
        <strain evidence="4">JPD-1</strain>
    </source>
</reference>
<evidence type="ECO:0000256" key="1">
    <source>
        <dbReference type="ARBA" id="ARBA00007613"/>
    </source>
</evidence>
<keyword evidence="2" id="KW-0472">Membrane</keyword>